<dbReference type="EMBL" id="JBHLXE010000114">
    <property type="protein sequence ID" value="MFC0181022.1"/>
    <property type="molecule type" value="Genomic_DNA"/>
</dbReference>
<evidence type="ECO:0000313" key="2">
    <source>
        <dbReference type="Proteomes" id="UP001589758"/>
    </source>
</evidence>
<evidence type="ECO:0000313" key="1">
    <source>
        <dbReference type="EMBL" id="MFC0181022.1"/>
    </source>
</evidence>
<proteinExistence type="predicted"/>
<name>A0ABV6CDF3_9GAMM</name>
<comment type="caution">
    <text evidence="1">The sequence shown here is derived from an EMBL/GenBank/DDBJ whole genome shotgun (WGS) entry which is preliminary data.</text>
</comment>
<accession>A0ABV6CDF3</accession>
<reference evidence="1 2" key="1">
    <citation type="submission" date="2024-09" db="EMBL/GenBank/DDBJ databases">
        <authorList>
            <person name="Sun Q."/>
            <person name="Mori K."/>
        </authorList>
    </citation>
    <scope>NUCLEOTIDE SEQUENCE [LARGE SCALE GENOMIC DNA]</scope>
    <source>
        <strain evidence="1 2">CCM 8545</strain>
    </source>
</reference>
<dbReference type="RefSeq" id="WP_385878387.1">
    <property type="nucleotide sequence ID" value="NZ_JBHLXE010000114.1"/>
</dbReference>
<gene>
    <name evidence="1" type="ORF">ACFFIT_13170</name>
</gene>
<sequence>MQNKYYDDIEQFLDEEDRIELLSARKELQKKMQEEWVVAADEEGNILQINPDGTYVVIRDKEGNIVNYLPDN</sequence>
<dbReference type="Proteomes" id="UP001589758">
    <property type="component" value="Unassembled WGS sequence"/>
</dbReference>
<keyword evidence="2" id="KW-1185">Reference proteome</keyword>
<organism evidence="1 2">
    <name type="scientific">Thorsellia kenyensis</name>
    <dbReference type="NCBI Taxonomy" id="1549888"/>
    <lineage>
        <taxon>Bacteria</taxon>
        <taxon>Pseudomonadati</taxon>
        <taxon>Pseudomonadota</taxon>
        <taxon>Gammaproteobacteria</taxon>
        <taxon>Enterobacterales</taxon>
        <taxon>Thorselliaceae</taxon>
        <taxon>Thorsellia</taxon>
    </lineage>
</organism>
<protein>
    <submittedName>
        <fullName evidence="1">Uncharacterized protein</fullName>
    </submittedName>
</protein>